<dbReference type="SUPFAM" id="SSF56091">
    <property type="entry name" value="DNA ligase/mRNA capping enzyme, catalytic domain"/>
    <property type="match status" value="1"/>
</dbReference>
<evidence type="ECO:0000259" key="4">
    <source>
        <dbReference type="PROSITE" id="PS50160"/>
    </source>
</evidence>
<comment type="similarity">
    <text evidence="1">Belongs to the ATP-dependent DNA ligase family.</text>
</comment>
<dbReference type="InterPro" id="IPR012340">
    <property type="entry name" value="NA-bd_OB-fold"/>
</dbReference>
<comment type="catalytic activity">
    <reaction evidence="3">
        <text>ATP + (deoxyribonucleotide)n-3'-hydroxyl + 5'-phospho-(deoxyribonucleotide)m = (deoxyribonucleotide)n+m + AMP + diphosphate.</text>
        <dbReference type="EC" id="6.5.1.1"/>
    </reaction>
</comment>
<dbReference type="AlphaFoldDB" id="A0A4Q9DQK7"/>
<dbReference type="Gene3D" id="3.30.470.30">
    <property type="entry name" value="DNA ligase/mRNA capping enzyme"/>
    <property type="match status" value="1"/>
</dbReference>
<dbReference type="InterPro" id="IPR012310">
    <property type="entry name" value="DNA_ligase_ATP-dep_cent"/>
</dbReference>
<name>A0A4Q9DQK7_9BACL</name>
<gene>
    <name evidence="5" type="ORF">EYB31_14475</name>
</gene>
<dbReference type="PROSITE" id="PS50160">
    <property type="entry name" value="DNA_LIGASE_A3"/>
    <property type="match status" value="1"/>
</dbReference>
<keyword evidence="2 5" id="KW-0436">Ligase</keyword>
<dbReference type="SUPFAM" id="SSF50249">
    <property type="entry name" value="Nucleic acid-binding proteins"/>
    <property type="match status" value="1"/>
</dbReference>
<dbReference type="Pfam" id="PF01068">
    <property type="entry name" value="DNA_ligase_A_M"/>
    <property type="match status" value="1"/>
</dbReference>
<evidence type="ECO:0000256" key="2">
    <source>
        <dbReference type="ARBA" id="ARBA00022598"/>
    </source>
</evidence>
<evidence type="ECO:0000313" key="6">
    <source>
        <dbReference type="Proteomes" id="UP000293142"/>
    </source>
</evidence>
<protein>
    <submittedName>
        <fullName evidence="5">DNA ligase</fullName>
    </submittedName>
</protein>
<dbReference type="PANTHER" id="PTHR45674:SF4">
    <property type="entry name" value="DNA LIGASE 1"/>
    <property type="match status" value="1"/>
</dbReference>
<dbReference type="OrthoDB" id="9802472at2"/>
<sequence>MELPKSPMTPIYSDELPEGPGWGFQLKWDGVRLLAEIDQGDIRLYSRSMLPKNNVYPEITDTLRQQSLKGSYVLDGEAVAFNLLTQKPDFPKILQRERSAPGSGVRSKSGIMIIYVLFDLLYDRGEDIRELPYQERHSRLARLFPDKQAQLFVSDLFDDGAALWDWVEQRSWEGVVSKRLSSTYREGKQHKDWFKKKTAVILQVQIVGLTIRGGQVASLVMLQGGAFFGKVSLGLNVKLKRQLLEWGTQHGGGEPLFAPLPPELKGEQVLWLTTWFPCTVTGLEVTAGGLLRHPKLVSFELVPGQPIVI</sequence>
<accession>A0A4Q9DQK7</accession>
<dbReference type="GO" id="GO:0006310">
    <property type="term" value="P:DNA recombination"/>
    <property type="evidence" value="ECO:0007669"/>
    <property type="project" value="InterPro"/>
</dbReference>
<evidence type="ECO:0000256" key="3">
    <source>
        <dbReference type="ARBA" id="ARBA00034003"/>
    </source>
</evidence>
<evidence type="ECO:0000256" key="1">
    <source>
        <dbReference type="ARBA" id="ARBA00007572"/>
    </source>
</evidence>
<dbReference type="PANTHER" id="PTHR45674">
    <property type="entry name" value="DNA LIGASE 1/3 FAMILY MEMBER"/>
    <property type="match status" value="1"/>
</dbReference>
<dbReference type="CDD" id="cd07906">
    <property type="entry name" value="Adenylation_DNA_ligase_LigD_LigC"/>
    <property type="match status" value="1"/>
</dbReference>
<dbReference type="InterPro" id="IPR050191">
    <property type="entry name" value="ATP-dep_DNA_ligase"/>
</dbReference>
<dbReference type="GO" id="GO:0006281">
    <property type="term" value="P:DNA repair"/>
    <property type="evidence" value="ECO:0007669"/>
    <property type="project" value="InterPro"/>
</dbReference>
<dbReference type="RefSeq" id="WP_131014049.1">
    <property type="nucleotide sequence ID" value="NZ_SIRE01000009.1"/>
</dbReference>
<dbReference type="GO" id="GO:0003910">
    <property type="term" value="F:DNA ligase (ATP) activity"/>
    <property type="evidence" value="ECO:0007669"/>
    <property type="project" value="UniProtKB-EC"/>
</dbReference>
<dbReference type="Proteomes" id="UP000293142">
    <property type="component" value="Unassembled WGS sequence"/>
</dbReference>
<reference evidence="5 6" key="1">
    <citation type="submission" date="2019-02" db="EMBL/GenBank/DDBJ databases">
        <title>Paenibacillus sp. nov., isolated from surface-sterilized tissue of Thalictrum simplex L.</title>
        <authorList>
            <person name="Tuo L."/>
        </authorList>
    </citation>
    <scope>NUCLEOTIDE SEQUENCE [LARGE SCALE GENOMIC DNA]</scope>
    <source>
        <strain evidence="5 6">N2SHLJ1</strain>
    </source>
</reference>
<feature type="domain" description="ATP-dependent DNA ligase family profile" evidence="4">
    <location>
        <begin position="106"/>
        <end position="234"/>
    </location>
</feature>
<proteinExistence type="inferred from homology"/>
<evidence type="ECO:0000313" key="5">
    <source>
        <dbReference type="EMBL" id="TBL78693.1"/>
    </source>
</evidence>
<keyword evidence="6" id="KW-1185">Reference proteome</keyword>
<organism evidence="5 6">
    <name type="scientific">Paenibacillus thalictri</name>
    <dbReference type="NCBI Taxonomy" id="2527873"/>
    <lineage>
        <taxon>Bacteria</taxon>
        <taxon>Bacillati</taxon>
        <taxon>Bacillota</taxon>
        <taxon>Bacilli</taxon>
        <taxon>Bacillales</taxon>
        <taxon>Paenibacillaceae</taxon>
        <taxon>Paenibacillus</taxon>
    </lineage>
</organism>
<comment type="caution">
    <text evidence="5">The sequence shown here is derived from an EMBL/GenBank/DDBJ whole genome shotgun (WGS) entry which is preliminary data.</text>
</comment>
<dbReference type="GO" id="GO:0005524">
    <property type="term" value="F:ATP binding"/>
    <property type="evidence" value="ECO:0007669"/>
    <property type="project" value="InterPro"/>
</dbReference>
<dbReference type="EMBL" id="SIRE01000009">
    <property type="protein sequence ID" value="TBL78693.1"/>
    <property type="molecule type" value="Genomic_DNA"/>
</dbReference>
<dbReference type="Gene3D" id="3.30.1490.70">
    <property type="match status" value="1"/>
</dbReference>